<dbReference type="InterPro" id="IPR005607">
    <property type="entry name" value="BSD_dom"/>
</dbReference>
<dbReference type="SMART" id="SM00751">
    <property type="entry name" value="BSD"/>
    <property type="match status" value="1"/>
</dbReference>
<evidence type="ECO:0000313" key="4">
    <source>
        <dbReference type="WBParaSite" id="L893_g30374.t1"/>
    </source>
</evidence>
<feature type="compositionally biased region" description="Basic and acidic residues" evidence="1">
    <location>
        <begin position="25"/>
        <end position="40"/>
    </location>
</feature>
<keyword evidence="3" id="KW-1185">Reference proteome</keyword>
<feature type="compositionally biased region" description="Basic and acidic residues" evidence="1">
    <location>
        <begin position="261"/>
        <end position="281"/>
    </location>
</feature>
<name>A0A1I7ZVM4_9BILA</name>
<dbReference type="Gene3D" id="1.10.3970.10">
    <property type="entry name" value="BSD domain"/>
    <property type="match status" value="1"/>
</dbReference>
<dbReference type="PANTHER" id="PTHR16019:SF6">
    <property type="entry name" value="SYNAPSE-ASSOCIATED PROTEIN 1"/>
    <property type="match status" value="1"/>
</dbReference>
<feature type="region of interest" description="Disordered" evidence="1">
    <location>
        <begin position="214"/>
        <end position="284"/>
    </location>
</feature>
<feature type="domain" description="BSD" evidence="2">
    <location>
        <begin position="157"/>
        <end position="209"/>
    </location>
</feature>
<dbReference type="InterPro" id="IPR051494">
    <property type="entry name" value="BSD_domain-containing"/>
</dbReference>
<dbReference type="AlphaFoldDB" id="A0A1I7ZVM4"/>
<dbReference type="Pfam" id="PF03909">
    <property type="entry name" value="BSD"/>
    <property type="match status" value="1"/>
</dbReference>
<reference evidence="4" key="1">
    <citation type="submission" date="2016-11" db="UniProtKB">
        <authorList>
            <consortium name="WormBaseParasite"/>
        </authorList>
    </citation>
    <scope>IDENTIFICATION</scope>
</reference>
<dbReference type="PROSITE" id="PS50858">
    <property type="entry name" value="BSD"/>
    <property type="match status" value="1"/>
</dbReference>
<dbReference type="WBParaSite" id="L893_g30374.t1">
    <property type="protein sequence ID" value="L893_g30374.t1"/>
    <property type="gene ID" value="L893_g30374"/>
</dbReference>
<sequence length="324" mass="36732">MNWLSEASRKVSAMMYIPPEDEAPANEKEEKTGDGNKEEAPIPTVNIPPSVSDFFNKAKENSTVWGKSFASYAKKAAQTAAESASQLKDIVQEQTKQSFLGEFDREQTDFTKHLEDEDKKSSVCGMPWDDVPESAIAKKQILALSLDSRNFLRAPPSDTKFDLEKYRKTAAELLQNDPNLNKIRYLLVPKELTEEEFWTNYFYRCSLIRKSLLGEGSGSEEAESDRPSDENPEDPSTEAKTSDSEENQKRGDSPAQDSDESDRSEKIRALKEKMDEIKSEDADWEEELANEIAEFELVKEDTGKDENWEKEIEAMINEELGEGK</sequence>
<feature type="region of interest" description="Disordered" evidence="1">
    <location>
        <begin position="1"/>
        <end position="51"/>
    </location>
</feature>
<protein>
    <submittedName>
        <fullName evidence="4">BSD domain-containing protein</fullName>
    </submittedName>
</protein>
<dbReference type="GO" id="GO:0005634">
    <property type="term" value="C:nucleus"/>
    <property type="evidence" value="ECO:0007669"/>
    <property type="project" value="TreeGrafter"/>
</dbReference>
<evidence type="ECO:0000313" key="3">
    <source>
        <dbReference type="Proteomes" id="UP000095287"/>
    </source>
</evidence>
<dbReference type="Proteomes" id="UP000095287">
    <property type="component" value="Unplaced"/>
</dbReference>
<feature type="compositionally biased region" description="Basic and acidic residues" evidence="1">
    <location>
        <begin position="240"/>
        <end position="252"/>
    </location>
</feature>
<proteinExistence type="predicted"/>
<evidence type="ECO:0000256" key="1">
    <source>
        <dbReference type="SAM" id="MobiDB-lite"/>
    </source>
</evidence>
<organism evidence="3 4">
    <name type="scientific">Steinernema glaseri</name>
    <dbReference type="NCBI Taxonomy" id="37863"/>
    <lineage>
        <taxon>Eukaryota</taxon>
        <taxon>Metazoa</taxon>
        <taxon>Ecdysozoa</taxon>
        <taxon>Nematoda</taxon>
        <taxon>Chromadorea</taxon>
        <taxon>Rhabditida</taxon>
        <taxon>Tylenchina</taxon>
        <taxon>Panagrolaimomorpha</taxon>
        <taxon>Strongyloidoidea</taxon>
        <taxon>Steinernematidae</taxon>
        <taxon>Steinernema</taxon>
    </lineage>
</organism>
<dbReference type="InterPro" id="IPR035925">
    <property type="entry name" value="BSD_dom_sf"/>
</dbReference>
<dbReference type="GO" id="GO:0038203">
    <property type="term" value="P:TORC2 signaling"/>
    <property type="evidence" value="ECO:0007669"/>
    <property type="project" value="TreeGrafter"/>
</dbReference>
<dbReference type="GO" id="GO:0005794">
    <property type="term" value="C:Golgi apparatus"/>
    <property type="evidence" value="ECO:0007669"/>
    <property type="project" value="TreeGrafter"/>
</dbReference>
<accession>A0A1I7ZVM4</accession>
<evidence type="ECO:0000259" key="2">
    <source>
        <dbReference type="PROSITE" id="PS50858"/>
    </source>
</evidence>
<dbReference type="PANTHER" id="PTHR16019">
    <property type="entry name" value="SYNAPSE-ASSOCIATED PROTEIN"/>
    <property type="match status" value="1"/>
</dbReference>
<dbReference type="GO" id="GO:0048172">
    <property type="term" value="P:regulation of short-term neuronal synaptic plasticity"/>
    <property type="evidence" value="ECO:0007669"/>
    <property type="project" value="TreeGrafter"/>
</dbReference>
<dbReference type="SUPFAM" id="SSF140383">
    <property type="entry name" value="BSD domain-like"/>
    <property type="match status" value="1"/>
</dbReference>